<dbReference type="GO" id="GO:0016020">
    <property type="term" value="C:membrane"/>
    <property type="evidence" value="ECO:0007669"/>
    <property type="project" value="UniProtKB-SubCell"/>
</dbReference>
<evidence type="ECO:0000313" key="13">
    <source>
        <dbReference type="EMBL" id="GAQ81494.1"/>
    </source>
</evidence>
<keyword evidence="8" id="KW-0294">Fucose metabolism</keyword>
<comment type="similarity">
    <text evidence="2">Belongs to the glycosyltransferase GT106 family.</text>
</comment>
<evidence type="ECO:0000256" key="5">
    <source>
        <dbReference type="ARBA" id="ARBA00022989"/>
    </source>
</evidence>
<dbReference type="Proteomes" id="UP000054558">
    <property type="component" value="Unassembled WGS sequence"/>
</dbReference>
<dbReference type="OMA" id="CFTHESA"/>
<keyword evidence="4 12" id="KW-0812">Transmembrane</keyword>
<sequence>MMVPSITRPGLLATPPGKPRPFQQAQAHKTPQRKVRIAIGVVIALLLLSAFLWQWEAALLKRFLEAPRYLQRQKYADRRIVSPPDLWDDPINEEGWVPCLERDPGYRKPVHMGKYASFYLDGGLGQQAWELCYGVVLARLLNVTMILPSLTVDPYWKDPTPFEAIFNISHFVETLRDDILTVNVTELPPELQDAETTWYRDFWGVWKGAPEVYLRDALPLFQNNTVVQFVSMWQSLDDDTLSAEQLKLACRAKFEALRFSDPILDLGNNLLKRMRQRARGPFLAVHLRFEEDMLAHSGCVYWGGVEEQERWAEMRRKREWPVPTKSDFELRDHGKCPPSPEEIGTWLQGLGFDSSTRIYMAAGKLYDEKRAMAPFYAMFPHVFTKDMLVTSKEAAYMRGKSNIRAAVDMHVLVNADVTALTFEGMMGEIVQGHRKWLGHKKTMKAPAFGFNKFGGSDMGSLSLGNNTWEFFSHEMRGWTYMEAGDGAPMRRQDRSWSEALFANPLPDCMCSKARNNRTATDSTNQ</sequence>
<dbReference type="Pfam" id="PF10250">
    <property type="entry name" value="O-FucT"/>
    <property type="match status" value="1"/>
</dbReference>
<evidence type="ECO:0000256" key="7">
    <source>
        <dbReference type="ARBA" id="ARBA00023180"/>
    </source>
</evidence>
<dbReference type="EMBL" id="DF237030">
    <property type="protein sequence ID" value="GAQ81494.1"/>
    <property type="molecule type" value="Genomic_DNA"/>
</dbReference>
<comment type="subcellular location">
    <subcellularLocation>
        <location evidence="1">Membrane</location>
    </subcellularLocation>
</comment>
<dbReference type="GO" id="GO:0006004">
    <property type="term" value="P:fucose metabolic process"/>
    <property type="evidence" value="ECO:0007669"/>
    <property type="project" value="UniProtKB-KW"/>
</dbReference>
<dbReference type="AlphaFoldDB" id="A0A1Y1HS82"/>
<evidence type="ECO:0000256" key="11">
    <source>
        <dbReference type="SAM" id="MobiDB-lite"/>
    </source>
</evidence>
<evidence type="ECO:0000256" key="2">
    <source>
        <dbReference type="ARBA" id="ARBA00007737"/>
    </source>
</evidence>
<feature type="transmembrane region" description="Helical" evidence="12">
    <location>
        <begin position="37"/>
        <end position="55"/>
    </location>
</feature>
<evidence type="ECO:0000256" key="9">
    <source>
        <dbReference type="ARBA" id="ARBA00023277"/>
    </source>
</evidence>
<protein>
    <recommendedName>
        <fullName evidence="10">O-fucosyltransferase family protein</fullName>
    </recommendedName>
</protein>
<keyword evidence="14" id="KW-1185">Reference proteome</keyword>
<evidence type="ECO:0000256" key="8">
    <source>
        <dbReference type="ARBA" id="ARBA00023253"/>
    </source>
</evidence>
<evidence type="ECO:0000256" key="4">
    <source>
        <dbReference type="ARBA" id="ARBA00022692"/>
    </source>
</evidence>
<accession>A0A1Y1HS82</accession>
<evidence type="ECO:0000256" key="10">
    <source>
        <dbReference type="ARBA" id="ARBA00030350"/>
    </source>
</evidence>
<dbReference type="InterPro" id="IPR024709">
    <property type="entry name" value="FucosylTrfase_pln"/>
</dbReference>
<dbReference type="PIRSF" id="PIRSF009360">
    <property type="entry name" value="UCP009360"/>
    <property type="match status" value="1"/>
</dbReference>
<dbReference type="GO" id="GO:0005737">
    <property type="term" value="C:cytoplasm"/>
    <property type="evidence" value="ECO:0000318"/>
    <property type="project" value="GO_Central"/>
</dbReference>
<dbReference type="GO" id="GO:0016757">
    <property type="term" value="F:glycosyltransferase activity"/>
    <property type="evidence" value="ECO:0007669"/>
    <property type="project" value="UniProtKB-KW"/>
</dbReference>
<organism evidence="13 14">
    <name type="scientific">Klebsormidium nitens</name>
    <name type="common">Green alga</name>
    <name type="synonym">Ulothrix nitens</name>
    <dbReference type="NCBI Taxonomy" id="105231"/>
    <lineage>
        <taxon>Eukaryota</taxon>
        <taxon>Viridiplantae</taxon>
        <taxon>Streptophyta</taxon>
        <taxon>Klebsormidiophyceae</taxon>
        <taxon>Klebsormidiales</taxon>
        <taxon>Klebsormidiaceae</taxon>
        <taxon>Klebsormidium</taxon>
    </lineage>
</organism>
<keyword evidence="7" id="KW-0325">Glycoprotein</keyword>
<feature type="region of interest" description="Disordered" evidence="11">
    <location>
        <begin position="1"/>
        <end position="28"/>
    </location>
</feature>
<evidence type="ECO:0000313" key="14">
    <source>
        <dbReference type="Proteomes" id="UP000054558"/>
    </source>
</evidence>
<dbReference type="PANTHER" id="PTHR31741:SF99">
    <property type="entry name" value="O-FUCOSYLTRANSFERASE FAMILY PROTEIN"/>
    <property type="match status" value="1"/>
</dbReference>
<dbReference type="InterPro" id="IPR019378">
    <property type="entry name" value="GDP-Fuc_O-FucTrfase"/>
</dbReference>
<gene>
    <name evidence="13" type="ORF">KFL_000810350</name>
</gene>
<keyword evidence="9" id="KW-0119">Carbohydrate metabolism</keyword>
<keyword evidence="3 13" id="KW-0808">Transferase</keyword>
<evidence type="ECO:0000256" key="1">
    <source>
        <dbReference type="ARBA" id="ARBA00004370"/>
    </source>
</evidence>
<proteinExistence type="inferred from homology"/>
<keyword evidence="13" id="KW-0328">Glycosyltransferase</keyword>
<evidence type="ECO:0000256" key="6">
    <source>
        <dbReference type="ARBA" id="ARBA00023136"/>
    </source>
</evidence>
<keyword evidence="6 12" id="KW-0472">Membrane</keyword>
<keyword evidence="5 12" id="KW-1133">Transmembrane helix</keyword>
<name>A0A1Y1HS82_KLENI</name>
<dbReference type="PANTHER" id="PTHR31741">
    <property type="entry name" value="OS02G0726500 PROTEIN-RELATED"/>
    <property type="match status" value="1"/>
</dbReference>
<evidence type="ECO:0000256" key="3">
    <source>
        <dbReference type="ARBA" id="ARBA00022679"/>
    </source>
</evidence>
<reference evidence="13 14" key="1">
    <citation type="journal article" date="2014" name="Nat. Commun.">
        <title>Klebsormidium flaccidum genome reveals primary factors for plant terrestrial adaptation.</title>
        <authorList>
            <person name="Hori K."/>
            <person name="Maruyama F."/>
            <person name="Fujisawa T."/>
            <person name="Togashi T."/>
            <person name="Yamamoto N."/>
            <person name="Seo M."/>
            <person name="Sato S."/>
            <person name="Yamada T."/>
            <person name="Mori H."/>
            <person name="Tajima N."/>
            <person name="Moriyama T."/>
            <person name="Ikeuchi M."/>
            <person name="Watanabe M."/>
            <person name="Wada H."/>
            <person name="Kobayashi K."/>
            <person name="Saito M."/>
            <person name="Masuda T."/>
            <person name="Sasaki-Sekimoto Y."/>
            <person name="Mashiguchi K."/>
            <person name="Awai K."/>
            <person name="Shimojima M."/>
            <person name="Masuda S."/>
            <person name="Iwai M."/>
            <person name="Nobusawa T."/>
            <person name="Narise T."/>
            <person name="Kondo S."/>
            <person name="Saito H."/>
            <person name="Sato R."/>
            <person name="Murakawa M."/>
            <person name="Ihara Y."/>
            <person name="Oshima-Yamada Y."/>
            <person name="Ohtaka K."/>
            <person name="Satoh M."/>
            <person name="Sonobe K."/>
            <person name="Ishii M."/>
            <person name="Ohtani R."/>
            <person name="Kanamori-Sato M."/>
            <person name="Honoki R."/>
            <person name="Miyazaki D."/>
            <person name="Mochizuki H."/>
            <person name="Umetsu J."/>
            <person name="Higashi K."/>
            <person name="Shibata D."/>
            <person name="Kamiya Y."/>
            <person name="Sato N."/>
            <person name="Nakamura Y."/>
            <person name="Tabata S."/>
            <person name="Ida S."/>
            <person name="Kurokawa K."/>
            <person name="Ohta H."/>
        </authorList>
    </citation>
    <scope>NUCLEOTIDE SEQUENCE [LARGE SCALE GENOMIC DNA]</scope>
    <source>
        <strain evidence="13 14">NIES-2285</strain>
    </source>
</reference>
<evidence type="ECO:0000256" key="12">
    <source>
        <dbReference type="SAM" id="Phobius"/>
    </source>
</evidence>